<evidence type="ECO:0000313" key="7">
    <source>
        <dbReference type="Proteomes" id="UP000013776"/>
    </source>
</evidence>
<keyword evidence="7" id="KW-1185">Reference proteome</keyword>
<dbReference type="InterPro" id="IPR006047">
    <property type="entry name" value="GH13_cat_dom"/>
</dbReference>
<evidence type="ECO:0000256" key="1">
    <source>
        <dbReference type="ARBA" id="ARBA00008061"/>
    </source>
</evidence>
<keyword evidence="3" id="KW-0326">Glycosidase</keyword>
<dbReference type="SUPFAM" id="SSF51011">
    <property type="entry name" value="Glycosyl hydrolase domain"/>
    <property type="match status" value="1"/>
</dbReference>
<reference evidence="6 7" key="1">
    <citation type="journal article" date="2013" name="MBio">
        <title>Genome sequencing of the plant pathogen Taphrina deformans, the causal agent of peach leaf curl.</title>
        <authorList>
            <person name="Cisse O.H."/>
            <person name="Almeida J.M.G.C.F."/>
            <person name="Fonseca A."/>
            <person name="Kumar A.A."/>
            <person name="Salojaervi J."/>
            <person name="Overmyer K."/>
            <person name="Hauser P.M."/>
            <person name="Pagni M."/>
        </authorList>
    </citation>
    <scope>NUCLEOTIDE SEQUENCE [LARGE SCALE GENOMIC DNA]</scope>
    <source>
        <strain evidence="7">PYCC 5710 / ATCC 11124 / CBS 356.35 / IMI 108563 / JCM 9778 / NBRC 8474</strain>
    </source>
</reference>
<dbReference type="eggNOG" id="KOG0471">
    <property type="taxonomic scope" value="Eukaryota"/>
</dbReference>
<dbReference type="PANTHER" id="PTHR10357:SF232">
    <property type="entry name" value="GLYCOSYL HYDROLASE FAMILY 13 CATALYTIC DOMAIN-CONTAINING PROTEIN"/>
    <property type="match status" value="1"/>
</dbReference>
<dbReference type="Pfam" id="PF00128">
    <property type="entry name" value="Alpha-amylase"/>
    <property type="match status" value="1"/>
</dbReference>
<dbReference type="InterPro" id="IPR032091">
    <property type="entry name" value="Malt_amylase-like_C"/>
</dbReference>
<dbReference type="FunFam" id="2.60.40.1180:FF:000007">
    <property type="entry name" value="Sucrose isomerase"/>
    <property type="match status" value="1"/>
</dbReference>
<evidence type="ECO:0000313" key="6">
    <source>
        <dbReference type="EMBL" id="CCG83174.1"/>
    </source>
</evidence>
<proteinExistence type="inferred from homology"/>
<keyword evidence="2" id="KW-0378">Hydrolase</keyword>
<dbReference type="FunFam" id="3.20.20.80:FF:000064">
    <property type="entry name" value="Oligo-1,6-glucosidase"/>
    <property type="match status" value="1"/>
</dbReference>
<dbReference type="GO" id="GO:0004575">
    <property type="term" value="F:sucrose alpha-glucosidase activity"/>
    <property type="evidence" value="ECO:0007669"/>
    <property type="project" value="TreeGrafter"/>
</dbReference>
<evidence type="ECO:0000256" key="2">
    <source>
        <dbReference type="ARBA" id="ARBA00022801"/>
    </source>
</evidence>
<dbReference type="Pfam" id="PF16657">
    <property type="entry name" value="Malt_amylase_C"/>
    <property type="match status" value="1"/>
</dbReference>
<dbReference type="SMART" id="SM00642">
    <property type="entry name" value="Aamy"/>
    <property type="match status" value="1"/>
</dbReference>
<name>R4XBE2_TAPDE</name>
<dbReference type="GO" id="GO:0004556">
    <property type="term" value="F:alpha-amylase activity"/>
    <property type="evidence" value="ECO:0007669"/>
    <property type="project" value="TreeGrafter"/>
</dbReference>
<dbReference type="CDD" id="cd11333">
    <property type="entry name" value="AmyAc_SI_OligoGlu_DGase"/>
    <property type="match status" value="1"/>
</dbReference>
<sequence length="585" mass="68045">MASTSSESDGYTPAWWKEAVVYQIWPHSFKDSNSDGIGDLPGALSKVDYLKDLGVDVVWFSPLYVSPLYDFGYDIADYYKINSLYGTMQDWQNMCDALHNKGMKLMMDLVVNHCSSENPLFQDSVARRNGRDDWFIWRDAKKDEDGNRVEPNNWLAAFSGSAWEWNEERQQYYLHTFDWSQPDFNWENAGVRAEVHKIMRFWMDKGCDGFRMDVINMISKVEGLPNAKVTRPGKYQPFGQLVFNGPHVHEYLREIDTEVYSKYDPVINVGECPAVTPEMGLKYVGKSRKELQMIFQFEHTDIDLGPVGKFSPKSWKLTEFKKIMNRWQYGMQKGDGWNSLYLENHDQPRSVSRYGDDSPKFRDVSTRGLALFHIALAGTPYIYQGQELGMANRSEWPIEDCRDLETINHYKEVLDARVHDQKKPESEIDMSDVLEQFQKKSRDNARTPVHWSSEPYAGFSDVKPWIVMMHDYKEYNAADQVGRADSHYEWFKAILKLRKNNQTLLYGIFKDIDEEHEQIYAFTRSYHGETLLVVCNFTSTEVEWKAPSGIAQKKLELLISSYDNVSDTGEVLCLNARESRIYRLV</sequence>
<organism evidence="6 7">
    <name type="scientific">Taphrina deformans (strain PYCC 5710 / ATCC 11124 / CBS 356.35 / IMI 108563 / JCM 9778 / NBRC 8474)</name>
    <name type="common">Peach leaf curl fungus</name>
    <name type="synonym">Lalaria deformans</name>
    <dbReference type="NCBI Taxonomy" id="1097556"/>
    <lineage>
        <taxon>Eukaryota</taxon>
        <taxon>Fungi</taxon>
        <taxon>Dikarya</taxon>
        <taxon>Ascomycota</taxon>
        <taxon>Taphrinomycotina</taxon>
        <taxon>Taphrinomycetes</taxon>
        <taxon>Taphrinales</taxon>
        <taxon>Taphrinaceae</taxon>
        <taxon>Taphrina</taxon>
    </lineage>
</organism>
<dbReference type="Gene3D" id="3.20.20.80">
    <property type="entry name" value="Glycosidases"/>
    <property type="match status" value="1"/>
</dbReference>
<dbReference type="SUPFAM" id="SSF51445">
    <property type="entry name" value="(Trans)glycosidases"/>
    <property type="match status" value="1"/>
</dbReference>
<comment type="caution">
    <text evidence="6">The sequence shown here is derived from an EMBL/GenBank/DDBJ whole genome shotgun (WGS) entry which is preliminary data.</text>
</comment>
<keyword evidence="4" id="KW-0462">Maltose metabolism</keyword>
<dbReference type="Gene3D" id="2.60.40.1180">
    <property type="entry name" value="Golgi alpha-mannosidase II"/>
    <property type="match status" value="1"/>
</dbReference>
<gene>
    <name evidence="6" type="ORF">TAPDE_003354</name>
</gene>
<dbReference type="InterPro" id="IPR045857">
    <property type="entry name" value="O16G_dom_2"/>
</dbReference>
<evidence type="ECO:0000259" key="5">
    <source>
        <dbReference type="SMART" id="SM00642"/>
    </source>
</evidence>
<dbReference type="GO" id="GO:0004574">
    <property type="term" value="F:oligo-1,6-glucosidase activity"/>
    <property type="evidence" value="ECO:0007669"/>
    <property type="project" value="TreeGrafter"/>
</dbReference>
<dbReference type="AlphaFoldDB" id="R4XBE2"/>
<dbReference type="GO" id="GO:0033934">
    <property type="term" value="F:glucan 1,4-alpha-maltotriohydrolase activity"/>
    <property type="evidence" value="ECO:0007669"/>
    <property type="project" value="TreeGrafter"/>
</dbReference>
<evidence type="ECO:0000256" key="4">
    <source>
        <dbReference type="ARBA" id="ARBA00026248"/>
    </source>
</evidence>
<dbReference type="EMBL" id="CAHR02000127">
    <property type="protein sequence ID" value="CCG83174.1"/>
    <property type="molecule type" value="Genomic_DNA"/>
</dbReference>
<accession>R4XBE2</accession>
<dbReference type="GO" id="GO:0005987">
    <property type="term" value="P:sucrose catabolic process"/>
    <property type="evidence" value="ECO:0007669"/>
    <property type="project" value="TreeGrafter"/>
</dbReference>
<dbReference type="OrthoDB" id="1740265at2759"/>
<dbReference type="GO" id="GO:0000025">
    <property type="term" value="P:maltose catabolic process"/>
    <property type="evidence" value="ECO:0007669"/>
    <property type="project" value="TreeGrafter"/>
</dbReference>
<dbReference type="STRING" id="1097556.R4XBE2"/>
<protein>
    <submittedName>
        <fullName evidence="6">Oligo-1,6-glucosidase</fullName>
    </submittedName>
</protein>
<evidence type="ECO:0000256" key="3">
    <source>
        <dbReference type="ARBA" id="ARBA00023295"/>
    </source>
</evidence>
<dbReference type="InterPro" id="IPR013780">
    <property type="entry name" value="Glyco_hydro_b"/>
</dbReference>
<dbReference type="InterPro" id="IPR017853">
    <property type="entry name" value="GH"/>
</dbReference>
<dbReference type="Proteomes" id="UP000013776">
    <property type="component" value="Unassembled WGS sequence"/>
</dbReference>
<feature type="domain" description="Glycosyl hydrolase family 13 catalytic" evidence="5">
    <location>
        <begin position="23"/>
        <end position="446"/>
    </location>
</feature>
<comment type="similarity">
    <text evidence="1">Belongs to the glycosyl hydrolase 13 family.</text>
</comment>
<dbReference type="PANTHER" id="PTHR10357">
    <property type="entry name" value="ALPHA-AMYLASE FAMILY MEMBER"/>
    <property type="match status" value="1"/>
</dbReference>
<dbReference type="Gene3D" id="3.90.400.10">
    <property type="entry name" value="Oligo-1,6-glucosidase, Domain 2"/>
    <property type="match status" value="1"/>
</dbReference>